<name>A0A2Z7BL17_9LAMI</name>
<reference evidence="1" key="2">
    <citation type="submission" date="2016-02" db="EMBL/GenBank/DDBJ databases">
        <authorList>
            <person name="Alioto T."/>
            <person name="Alioto T."/>
        </authorList>
    </citation>
    <scope>NUCLEOTIDE SEQUENCE</scope>
</reference>
<sequence>MMKGCGIKKEPAYSMVEVQMEVHFFFMGHNTHKQTKQICGLIEDMTCILKDNCDVLDLSIELE</sequence>
<evidence type="ECO:0000313" key="3">
    <source>
        <dbReference type="Proteomes" id="UP000250235"/>
    </source>
</evidence>
<evidence type="ECO:0000313" key="1">
    <source>
        <dbReference type="EMBL" id="KZV35322.1"/>
    </source>
</evidence>
<protein>
    <submittedName>
        <fullName evidence="1">Pentatricopeptide repeat-containing protein-like</fullName>
    </submittedName>
</protein>
<dbReference type="EMBL" id="KV004649">
    <property type="protein sequence ID" value="KZV35322.1"/>
    <property type="molecule type" value="Genomic_DNA"/>
</dbReference>
<dbReference type="AlphaFoldDB" id="A0A2Z7BL17"/>
<dbReference type="EMBL" id="KV004649">
    <property type="protein sequence ID" value="KZV35324.1"/>
    <property type="molecule type" value="Genomic_DNA"/>
</dbReference>
<evidence type="ECO:0000313" key="2">
    <source>
        <dbReference type="EMBL" id="KZV35324.1"/>
    </source>
</evidence>
<gene>
    <name evidence="1" type="ORF">F511_40691</name>
    <name evidence="2" type="ORF">F511_40693</name>
</gene>
<organism evidence="1 3">
    <name type="scientific">Dorcoceras hygrometricum</name>
    <dbReference type="NCBI Taxonomy" id="472368"/>
    <lineage>
        <taxon>Eukaryota</taxon>
        <taxon>Viridiplantae</taxon>
        <taxon>Streptophyta</taxon>
        <taxon>Embryophyta</taxon>
        <taxon>Tracheophyta</taxon>
        <taxon>Spermatophyta</taxon>
        <taxon>Magnoliopsida</taxon>
        <taxon>eudicotyledons</taxon>
        <taxon>Gunneridae</taxon>
        <taxon>Pentapetalae</taxon>
        <taxon>asterids</taxon>
        <taxon>lamiids</taxon>
        <taxon>Lamiales</taxon>
        <taxon>Gesneriaceae</taxon>
        <taxon>Didymocarpoideae</taxon>
        <taxon>Trichosporeae</taxon>
        <taxon>Loxocarpinae</taxon>
        <taxon>Dorcoceras</taxon>
    </lineage>
</organism>
<dbReference type="Proteomes" id="UP000250235">
    <property type="component" value="Unassembled WGS sequence"/>
</dbReference>
<dbReference type="OrthoDB" id="439028at2759"/>
<keyword evidence="3" id="KW-1185">Reference proteome</keyword>
<accession>A0A2Z7BL17</accession>
<proteinExistence type="predicted"/>
<reference evidence="1 3" key="1">
    <citation type="journal article" date="2015" name="Proc. Natl. Acad. Sci. U.S.A.">
        <title>The resurrection genome of Boea hygrometrica: A blueprint for survival of dehydration.</title>
        <authorList>
            <person name="Xiao L."/>
            <person name="Yang G."/>
            <person name="Zhang L."/>
            <person name="Yang X."/>
            <person name="Zhao S."/>
            <person name="Ji Z."/>
            <person name="Zhou Q."/>
            <person name="Hu M."/>
            <person name="Wang Y."/>
            <person name="Chen M."/>
            <person name="Xu Y."/>
            <person name="Jin H."/>
            <person name="Xiao X."/>
            <person name="Hu G."/>
            <person name="Bao F."/>
            <person name="Hu Y."/>
            <person name="Wan P."/>
            <person name="Li L."/>
            <person name="Deng X."/>
            <person name="Kuang T."/>
            <person name="Xiang C."/>
            <person name="Zhu J.K."/>
            <person name="Oliver M.J."/>
            <person name="He Y."/>
        </authorList>
    </citation>
    <scope>NUCLEOTIDE SEQUENCE [LARGE SCALE GENOMIC DNA]</scope>
    <source>
        <strain evidence="3">cv. XS01</strain>
    </source>
</reference>